<proteinExistence type="predicted"/>
<feature type="transmembrane region" description="Helical" evidence="2">
    <location>
        <begin position="67"/>
        <end position="97"/>
    </location>
</feature>
<sequence>MVTLNGSNERGQDLMLPLYFFCVAALGVLFLVHVSMIVVEVYKQKQTPKLSRQASGSSQHPFSHYPLLIFLHGITYTHIVHGLSVAAILCGMLNMLMNVLSFHQFKSQDCTFLGGYPTLAYVYHKALKNGLTSIAKDGGYVCYSNYPDWCGALTALVDLCINLLLLLLFTNPLVRLAKQQHINNIQNQNSLEATETGSSEGDTPMDDFATPSSPRLGRMGSAPALDQVGDHSPATPLPRPTSNSNATASAAHAHLRKIHLKEMRKNSSFYKLSIKVSVLTFVMVLSTTISLVLYTLSSWSIGLMFDVVVNCWCLLLMFKTYDVLYRSMCRGCDLCFSYLGTSTMRFAQSTPPKPTLSLHDVTPEKIQITETKL</sequence>
<feature type="transmembrane region" description="Helical" evidence="2">
    <location>
        <begin position="153"/>
        <end position="174"/>
    </location>
</feature>
<gene>
    <name evidence="3" type="ORF">RFI_19649</name>
</gene>
<evidence type="ECO:0000256" key="1">
    <source>
        <dbReference type="SAM" id="MobiDB-lite"/>
    </source>
</evidence>
<keyword evidence="2" id="KW-0812">Transmembrane</keyword>
<evidence type="ECO:0000313" key="4">
    <source>
        <dbReference type="Proteomes" id="UP000023152"/>
    </source>
</evidence>
<comment type="caution">
    <text evidence="3">The sequence shown here is derived from an EMBL/GenBank/DDBJ whole genome shotgun (WGS) entry which is preliminary data.</text>
</comment>
<name>X6MUZ6_RETFI</name>
<dbReference type="EMBL" id="ASPP01016203">
    <property type="protein sequence ID" value="ETO17669.1"/>
    <property type="molecule type" value="Genomic_DNA"/>
</dbReference>
<organism evidence="3 4">
    <name type="scientific">Reticulomyxa filosa</name>
    <dbReference type="NCBI Taxonomy" id="46433"/>
    <lineage>
        <taxon>Eukaryota</taxon>
        <taxon>Sar</taxon>
        <taxon>Rhizaria</taxon>
        <taxon>Retaria</taxon>
        <taxon>Foraminifera</taxon>
        <taxon>Monothalamids</taxon>
        <taxon>Reticulomyxidae</taxon>
        <taxon>Reticulomyxa</taxon>
    </lineage>
</organism>
<protein>
    <submittedName>
        <fullName evidence="3">Uncharacterized protein</fullName>
    </submittedName>
</protein>
<evidence type="ECO:0000256" key="2">
    <source>
        <dbReference type="SAM" id="Phobius"/>
    </source>
</evidence>
<dbReference type="AlphaFoldDB" id="X6MUZ6"/>
<feature type="transmembrane region" description="Helical" evidence="2">
    <location>
        <begin position="18"/>
        <end position="42"/>
    </location>
</feature>
<feature type="region of interest" description="Disordered" evidence="1">
    <location>
        <begin position="188"/>
        <end position="213"/>
    </location>
</feature>
<feature type="compositionally biased region" description="Polar residues" evidence="1">
    <location>
        <begin position="190"/>
        <end position="201"/>
    </location>
</feature>
<accession>X6MUZ6</accession>
<keyword evidence="2" id="KW-0472">Membrane</keyword>
<keyword evidence="4" id="KW-1185">Reference proteome</keyword>
<evidence type="ECO:0000313" key="3">
    <source>
        <dbReference type="EMBL" id="ETO17669.1"/>
    </source>
</evidence>
<reference evidence="3 4" key="1">
    <citation type="journal article" date="2013" name="Curr. Biol.">
        <title>The Genome of the Foraminiferan Reticulomyxa filosa.</title>
        <authorList>
            <person name="Glockner G."/>
            <person name="Hulsmann N."/>
            <person name="Schleicher M."/>
            <person name="Noegel A.A."/>
            <person name="Eichinger L."/>
            <person name="Gallinger C."/>
            <person name="Pawlowski J."/>
            <person name="Sierra R."/>
            <person name="Euteneuer U."/>
            <person name="Pillet L."/>
            <person name="Moustafa A."/>
            <person name="Platzer M."/>
            <person name="Groth M."/>
            <person name="Szafranski K."/>
            <person name="Schliwa M."/>
        </authorList>
    </citation>
    <scope>NUCLEOTIDE SEQUENCE [LARGE SCALE GENOMIC DNA]</scope>
</reference>
<keyword evidence="2" id="KW-1133">Transmembrane helix</keyword>
<dbReference type="Proteomes" id="UP000023152">
    <property type="component" value="Unassembled WGS sequence"/>
</dbReference>
<feature type="transmembrane region" description="Helical" evidence="2">
    <location>
        <begin position="272"/>
        <end position="293"/>
    </location>
</feature>
<feature type="transmembrane region" description="Helical" evidence="2">
    <location>
        <begin position="299"/>
        <end position="318"/>
    </location>
</feature>